<proteinExistence type="predicted"/>
<dbReference type="EMBL" id="JAPFFF010000003">
    <property type="protein sequence ID" value="KAK8894019.1"/>
    <property type="molecule type" value="Genomic_DNA"/>
</dbReference>
<feature type="chain" id="PRO_5046855135" evidence="2">
    <location>
        <begin position="17"/>
        <end position="85"/>
    </location>
</feature>
<accession>A0ABR2KSF2</accession>
<evidence type="ECO:0000256" key="1">
    <source>
        <dbReference type="SAM" id="Phobius"/>
    </source>
</evidence>
<keyword evidence="1" id="KW-1133">Transmembrane helix</keyword>
<feature type="signal peptide" evidence="2">
    <location>
        <begin position="1"/>
        <end position="16"/>
    </location>
</feature>
<keyword evidence="2" id="KW-0732">Signal</keyword>
<name>A0ABR2KSF2_9EUKA</name>
<keyword evidence="1" id="KW-0812">Transmembrane</keyword>
<feature type="transmembrane region" description="Helical" evidence="1">
    <location>
        <begin position="38"/>
        <end position="64"/>
    </location>
</feature>
<evidence type="ECO:0000313" key="3">
    <source>
        <dbReference type="EMBL" id="KAK8894019.1"/>
    </source>
</evidence>
<reference evidence="3 4" key="1">
    <citation type="submission" date="2024-04" db="EMBL/GenBank/DDBJ databases">
        <title>Tritrichomonas musculus Genome.</title>
        <authorList>
            <person name="Alves-Ferreira E."/>
            <person name="Grigg M."/>
            <person name="Lorenzi H."/>
            <person name="Galac M."/>
        </authorList>
    </citation>
    <scope>NUCLEOTIDE SEQUENCE [LARGE SCALE GENOMIC DNA]</scope>
    <source>
        <strain evidence="3 4">EAF2021</strain>
    </source>
</reference>
<evidence type="ECO:0000256" key="2">
    <source>
        <dbReference type="SAM" id="SignalP"/>
    </source>
</evidence>
<protein>
    <submittedName>
        <fullName evidence="3">Uncharacterized protein</fullName>
    </submittedName>
</protein>
<sequence>MFLPLILSLILIKAKDEPASNPAPTLDFTPHPTSKSGIPTLPTIFGCTIGAICFIALCVSFLCFRKEQQQGFAQSAQILLEKNDI</sequence>
<gene>
    <name evidence="3" type="ORF">M9Y10_022451</name>
</gene>
<keyword evidence="4" id="KW-1185">Reference proteome</keyword>
<comment type="caution">
    <text evidence="3">The sequence shown here is derived from an EMBL/GenBank/DDBJ whole genome shotgun (WGS) entry which is preliminary data.</text>
</comment>
<evidence type="ECO:0000313" key="4">
    <source>
        <dbReference type="Proteomes" id="UP001470230"/>
    </source>
</evidence>
<keyword evidence="1" id="KW-0472">Membrane</keyword>
<organism evidence="3 4">
    <name type="scientific">Tritrichomonas musculus</name>
    <dbReference type="NCBI Taxonomy" id="1915356"/>
    <lineage>
        <taxon>Eukaryota</taxon>
        <taxon>Metamonada</taxon>
        <taxon>Parabasalia</taxon>
        <taxon>Tritrichomonadida</taxon>
        <taxon>Tritrichomonadidae</taxon>
        <taxon>Tritrichomonas</taxon>
    </lineage>
</organism>
<dbReference type="Proteomes" id="UP001470230">
    <property type="component" value="Unassembled WGS sequence"/>
</dbReference>